<evidence type="ECO:0000256" key="1">
    <source>
        <dbReference type="ARBA" id="ARBA00004141"/>
    </source>
</evidence>
<dbReference type="PANTHER" id="PTHR23423">
    <property type="entry name" value="ORGANIC SOLUTE TRANSPORTER-RELATED"/>
    <property type="match status" value="1"/>
</dbReference>
<name>U6G6Z0_9EIME</name>
<keyword evidence="9" id="KW-1185">Reference proteome</keyword>
<feature type="region of interest" description="Disordered" evidence="5">
    <location>
        <begin position="242"/>
        <end position="313"/>
    </location>
</feature>
<evidence type="ECO:0000256" key="7">
    <source>
        <dbReference type="SAM" id="SignalP"/>
    </source>
</evidence>
<evidence type="ECO:0000256" key="4">
    <source>
        <dbReference type="ARBA" id="ARBA00023136"/>
    </source>
</evidence>
<keyword evidence="7" id="KW-0732">Signal</keyword>
<dbReference type="Proteomes" id="UP000018201">
    <property type="component" value="Unassembled WGS sequence"/>
</dbReference>
<feature type="compositionally biased region" description="Polar residues" evidence="5">
    <location>
        <begin position="729"/>
        <end position="742"/>
    </location>
</feature>
<feature type="region of interest" description="Disordered" evidence="5">
    <location>
        <begin position="380"/>
        <end position="430"/>
    </location>
</feature>
<dbReference type="VEuPathDB" id="ToxoDB:EPH_0004820"/>
<keyword evidence="4 6" id="KW-0472">Membrane</keyword>
<feature type="compositionally biased region" description="Low complexity" evidence="5">
    <location>
        <begin position="348"/>
        <end position="357"/>
    </location>
</feature>
<dbReference type="InterPro" id="IPR005178">
    <property type="entry name" value="Ostalpha/TMEM184C"/>
</dbReference>
<feature type="region of interest" description="Disordered" evidence="5">
    <location>
        <begin position="499"/>
        <end position="524"/>
    </location>
</feature>
<feature type="compositionally biased region" description="Low complexity" evidence="5">
    <location>
        <begin position="499"/>
        <end position="515"/>
    </location>
</feature>
<feature type="region of interest" description="Disordered" evidence="5">
    <location>
        <begin position="725"/>
        <end position="744"/>
    </location>
</feature>
<feature type="compositionally biased region" description="Low complexity" evidence="5">
    <location>
        <begin position="294"/>
        <end position="303"/>
    </location>
</feature>
<feature type="compositionally biased region" description="Polar residues" evidence="5">
    <location>
        <begin position="259"/>
        <end position="268"/>
    </location>
</feature>
<dbReference type="GO" id="GO:0016020">
    <property type="term" value="C:membrane"/>
    <property type="evidence" value="ECO:0007669"/>
    <property type="project" value="UniProtKB-SubCell"/>
</dbReference>
<evidence type="ECO:0000256" key="2">
    <source>
        <dbReference type="ARBA" id="ARBA00022692"/>
    </source>
</evidence>
<feature type="transmembrane region" description="Helical" evidence="6">
    <location>
        <begin position="924"/>
        <end position="946"/>
    </location>
</feature>
<feature type="compositionally biased region" description="Polar residues" evidence="5">
    <location>
        <begin position="628"/>
        <end position="644"/>
    </location>
</feature>
<dbReference type="Pfam" id="PF03619">
    <property type="entry name" value="Solute_trans_a"/>
    <property type="match status" value="1"/>
</dbReference>
<evidence type="ECO:0000256" key="3">
    <source>
        <dbReference type="ARBA" id="ARBA00022989"/>
    </source>
</evidence>
<proteinExistence type="predicted"/>
<dbReference type="AlphaFoldDB" id="U6G6Z0"/>
<dbReference type="EMBL" id="HG690824">
    <property type="protein sequence ID" value="CDI75272.1"/>
    <property type="molecule type" value="Genomic_DNA"/>
</dbReference>
<reference evidence="8" key="2">
    <citation type="submission" date="2013-10" db="EMBL/GenBank/DDBJ databases">
        <authorList>
            <person name="Aslett M."/>
        </authorList>
    </citation>
    <scope>NUCLEOTIDE SEQUENCE [LARGE SCALE GENOMIC DNA]</scope>
    <source>
        <strain evidence="8">Houghton</strain>
    </source>
</reference>
<sequence>MRGAPLLLSFLLPWDAAFLFVTAGQEENSHTSFEDSRNLRPTEDTASARRMGFLVATDAHTTPSEMPLWTPGGAQTVESAPNIGDAAHRTSTPAGIAGTRGAQLGVQEPLSFYGNVHVADPMPVAEVPVWICPPAALYMSLVYSFFPLSGAIAWLSLLEPRVGLLLSQLRLSLLEPRVGLLLSQLRSAWEVCCLHCFMLLMLHLMGGPETTLLLIQQQHVLPPPEDSEKALDDTKQVSISTGMDWRGKADGRELPPSSQPEQASMQQKGETHESGTKFEPRTMAVRRLSQSAGNSSNSNSSSNGPTGHEESRRELNATRLFRRGLSAPNLLLSAFALQTAAAAPGAQIPAAPPQATATKEEQELVPDGVSQEAYQTATYSGSGYASASQQEAGRSDASQNASEVRHGMPGDAETPARIPPAAASAAASGLTGSTSPALLKSLKPPKCSCSTASAVAHQSRIRWTRARRAGCFSTKSCPSCNKTVICPRCCGESRLSGSECSSHGSNSLKNGSSSNPVSTDEPQAARSIWRRCRERLHRQRLKFGAPNCRRSSMPPFCPTVVALAPRSEEADRSPFEADALLPGCHVAPAAPAGPADAVASAASAASAPPAASAAAVGKLPELHFQHQLKPQRNSEPTGDGNSEKNPAPADKGPGADAIDVATAAVNASSSQDMAESLNLASPPAGVVVRRQQQDQNKLAAVNASSSQDMVESLNLASPPAGVVVRRQQQDQNKLQPQTAPQHQQRRRFLRLGAAEAGLSGQGAALPGSTCSTSLTSHGSSPAVLFTGKGRQTDAPSRDIHQKDTSLDLQLQSTRPSAACAMPADEEMDNKPGNTDRRIWFVPPLCCLAWNTKARAFSAWDLRMSYRCLLPFTVLKLLRVLLCYLLSTLMHFGEEGEDVSGAGVPTDASAAVGRGASNQHVLQRLLQLCCFFSLVLAMWGLAVVFVATRPLLKPFNIGWKFTCLKALVFFIQLLELAAEALQPISRAASSATDGAAAAATAAAQRVYVFTFLELVGSSFLLALPQQSKGMAAAAPTS</sequence>
<keyword evidence="2 6" id="KW-0812">Transmembrane</keyword>
<evidence type="ECO:0000313" key="8">
    <source>
        <dbReference type="EMBL" id="CDI75272.1"/>
    </source>
</evidence>
<feature type="compositionally biased region" description="Low complexity" evidence="5">
    <location>
        <begin position="380"/>
        <end position="390"/>
    </location>
</feature>
<keyword evidence="3 6" id="KW-1133">Transmembrane helix</keyword>
<protein>
    <recommendedName>
        <fullName evidence="10">Transmembrane protein</fullName>
    </recommendedName>
</protein>
<feature type="compositionally biased region" description="Basic and acidic residues" evidence="5">
    <location>
        <begin position="269"/>
        <end position="280"/>
    </location>
</feature>
<feature type="region of interest" description="Disordered" evidence="5">
    <location>
        <begin position="627"/>
        <end position="655"/>
    </location>
</feature>
<reference evidence="8" key="1">
    <citation type="submission" date="2013-10" db="EMBL/GenBank/DDBJ databases">
        <title>Genomic analysis of the causative agents of coccidiosis in chickens.</title>
        <authorList>
            <person name="Reid A.J."/>
            <person name="Blake D."/>
            <person name="Billington K."/>
            <person name="Browne H."/>
            <person name="Dunn M."/>
            <person name="Hung S."/>
            <person name="Kawahara F."/>
            <person name="Miranda-Saavedra D."/>
            <person name="Mourier T."/>
            <person name="Nagra H."/>
            <person name="Otto T.D."/>
            <person name="Rawlings N."/>
            <person name="Sanchez A."/>
            <person name="Sanders M."/>
            <person name="Subramaniam C."/>
            <person name="Tay Y."/>
            <person name="Dear P."/>
            <person name="Doerig C."/>
            <person name="Gruber A."/>
            <person name="Parkinson J."/>
            <person name="Shirley M."/>
            <person name="Wan K.L."/>
            <person name="Berriman M."/>
            <person name="Tomley F."/>
            <person name="Pain A."/>
        </authorList>
    </citation>
    <scope>NUCLEOTIDE SEQUENCE [LARGE SCALE GENOMIC DNA]</scope>
    <source>
        <strain evidence="8">Houghton</strain>
    </source>
</reference>
<feature type="region of interest" description="Disordered" evidence="5">
    <location>
        <begin position="348"/>
        <end position="368"/>
    </location>
</feature>
<feature type="region of interest" description="Disordered" evidence="5">
    <location>
        <begin position="781"/>
        <end position="800"/>
    </location>
</feature>
<feature type="compositionally biased region" description="Low complexity" evidence="5">
    <location>
        <begin position="646"/>
        <end position="655"/>
    </location>
</feature>
<accession>U6G6Z0</accession>
<comment type="subcellular location">
    <subcellularLocation>
        <location evidence="1">Membrane</location>
        <topology evidence="1">Multi-pass membrane protein</topology>
    </subcellularLocation>
</comment>
<evidence type="ECO:0008006" key="10">
    <source>
        <dbReference type="Google" id="ProtNLM"/>
    </source>
</evidence>
<organism evidence="8 9">
    <name type="scientific">Eimeria praecox</name>
    <dbReference type="NCBI Taxonomy" id="51316"/>
    <lineage>
        <taxon>Eukaryota</taxon>
        <taxon>Sar</taxon>
        <taxon>Alveolata</taxon>
        <taxon>Apicomplexa</taxon>
        <taxon>Conoidasida</taxon>
        <taxon>Coccidia</taxon>
        <taxon>Eucoccidiorida</taxon>
        <taxon>Eimeriorina</taxon>
        <taxon>Eimeriidae</taxon>
        <taxon>Eimeria</taxon>
    </lineage>
</organism>
<dbReference type="OrthoDB" id="347921at2759"/>
<evidence type="ECO:0000256" key="5">
    <source>
        <dbReference type="SAM" id="MobiDB-lite"/>
    </source>
</evidence>
<feature type="signal peptide" evidence="7">
    <location>
        <begin position="1"/>
        <end position="24"/>
    </location>
</feature>
<gene>
    <name evidence="8" type="ORF">EPH_0004820</name>
</gene>
<evidence type="ECO:0000313" key="9">
    <source>
        <dbReference type="Proteomes" id="UP000018201"/>
    </source>
</evidence>
<evidence type="ECO:0000256" key="6">
    <source>
        <dbReference type="SAM" id="Phobius"/>
    </source>
</evidence>
<feature type="compositionally biased region" description="Low complexity" evidence="5">
    <location>
        <begin position="415"/>
        <end position="430"/>
    </location>
</feature>
<feature type="chain" id="PRO_5004669541" description="Transmembrane protein" evidence="7">
    <location>
        <begin position="25"/>
        <end position="1036"/>
    </location>
</feature>